<dbReference type="Gene3D" id="3.80.10.10">
    <property type="entry name" value="Ribonuclease Inhibitor"/>
    <property type="match status" value="3"/>
</dbReference>
<dbReference type="GeneTree" id="ENSGT00940000156456"/>
<dbReference type="SMART" id="SM00368">
    <property type="entry name" value="LRR_RI"/>
    <property type="match status" value="6"/>
</dbReference>
<accession>A0A8C4Q5G7</accession>
<sequence>MRGGLQLEPQQHGVIDQAFLQAHSHRIGGVDELQGVYLAGSWSKPQWLRLGDAEANRLVSSLHRTISIAVLDLRYNNISDNGTIVLAKLLKDPYTLTTLNLSYNNIGAKGAQAIAQAMHDNVSLQKLILSGNPLSNEGGVAISSMLLRNHALCDLDLGHCDLGLRGLVAVTTAAACHPNLITLCLDRPLLFCHEVRNAGEHVYRLLSSSTLHLHKLSLAHVGLRHDDTSRLCEALACNRTIRDLDLCCNQIAQDGAFALGKVLALDTPLRFLKLSRNQVKDPGVWALAAGLTNNRHLLTLALQSNEVTGEGLAFLERAMKRNNTLRDLYIWGNTLDNTACQARALFLCVDYAQHVSQSLSTDYVVFLSAVYV</sequence>
<dbReference type="OMA" id="FTAICHA"/>
<dbReference type="InterPro" id="IPR032675">
    <property type="entry name" value="LRR_dom_sf"/>
</dbReference>
<dbReference type="SUPFAM" id="SSF52047">
    <property type="entry name" value="RNI-like"/>
    <property type="match status" value="2"/>
</dbReference>
<dbReference type="Pfam" id="PF13516">
    <property type="entry name" value="LRR_6"/>
    <property type="match status" value="7"/>
</dbReference>
<dbReference type="Ensembl" id="ENSEBUT00000010665.1">
    <property type="protein sequence ID" value="ENSEBUP00000010125.1"/>
    <property type="gene ID" value="ENSEBUG00000006505.1"/>
</dbReference>
<proteinExistence type="predicted"/>
<dbReference type="InterPro" id="IPR052201">
    <property type="entry name" value="LRR-containing_regulator"/>
</dbReference>
<organism evidence="2 3">
    <name type="scientific">Eptatretus burgeri</name>
    <name type="common">Inshore hagfish</name>
    <dbReference type="NCBI Taxonomy" id="7764"/>
    <lineage>
        <taxon>Eukaryota</taxon>
        <taxon>Metazoa</taxon>
        <taxon>Chordata</taxon>
        <taxon>Craniata</taxon>
        <taxon>Vertebrata</taxon>
        <taxon>Cyclostomata</taxon>
        <taxon>Myxini</taxon>
        <taxon>Myxiniformes</taxon>
        <taxon>Myxinidae</taxon>
        <taxon>Eptatretinae</taxon>
        <taxon>Eptatretus</taxon>
    </lineage>
</organism>
<dbReference type="PANTHER" id="PTHR24111:SF0">
    <property type="entry name" value="LEUCINE-RICH REPEAT-CONTAINING PROTEIN"/>
    <property type="match status" value="1"/>
</dbReference>
<dbReference type="InterPro" id="IPR001611">
    <property type="entry name" value="Leu-rich_rpt"/>
</dbReference>
<evidence type="ECO:0000313" key="2">
    <source>
        <dbReference type="Ensembl" id="ENSEBUP00000010137.1"/>
    </source>
</evidence>
<dbReference type="AlphaFoldDB" id="A0A8C4Q5G7"/>
<keyword evidence="1" id="KW-0677">Repeat</keyword>
<evidence type="ECO:0000256" key="1">
    <source>
        <dbReference type="ARBA" id="ARBA00022737"/>
    </source>
</evidence>
<name>A0A8C4Q5G7_EPTBU</name>
<dbReference type="PANTHER" id="PTHR24111">
    <property type="entry name" value="LEUCINE-RICH REPEAT-CONTAINING PROTEIN 34"/>
    <property type="match status" value="1"/>
</dbReference>
<keyword evidence="3" id="KW-1185">Reference proteome</keyword>
<evidence type="ECO:0000313" key="3">
    <source>
        <dbReference type="Proteomes" id="UP000694388"/>
    </source>
</evidence>
<dbReference type="Ensembl" id="ENSEBUT00000010678.1">
    <property type="protein sequence ID" value="ENSEBUP00000010137.1"/>
    <property type="gene ID" value="ENSEBUG00000006505.1"/>
</dbReference>
<reference evidence="2" key="1">
    <citation type="submission" date="2025-05" db="UniProtKB">
        <authorList>
            <consortium name="Ensembl"/>
        </authorList>
    </citation>
    <scope>IDENTIFICATION</scope>
</reference>
<dbReference type="Proteomes" id="UP000694388">
    <property type="component" value="Unplaced"/>
</dbReference>
<protein>
    <submittedName>
        <fullName evidence="2">Leucine rich repeat containing 34</fullName>
    </submittedName>
</protein>